<dbReference type="Proteomes" id="UP000596427">
    <property type="component" value="Chromosome"/>
</dbReference>
<accession>A0A974PTS6</accession>
<keyword evidence="2" id="KW-1185">Reference proteome</keyword>
<reference evidence="1 2" key="1">
    <citation type="submission" date="2020-10" db="EMBL/GenBank/DDBJ databases">
        <title>Degradation of 1,4-Dioxane by Xanthobacter sp. YN2, via a Novel Group-2 Soluble Di-Iron Monooxygenase.</title>
        <authorList>
            <person name="Ma F."/>
            <person name="Wang Y."/>
            <person name="Yang J."/>
            <person name="Guo H."/>
            <person name="Su D."/>
            <person name="Yu L."/>
        </authorList>
    </citation>
    <scope>NUCLEOTIDE SEQUENCE [LARGE SCALE GENOMIC DNA]</scope>
    <source>
        <strain evidence="1 2">YN2</strain>
    </source>
</reference>
<organism evidence="1 2">
    <name type="scientific">Xanthobacter dioxanivorans</name>
    <dbReference type="NCBI Taxonomy" id="2528964"/>
    <lineage>
        <taxon>Bacteria</taxon>
        <taxon>Pseudomonadati</taxon>
        <taxon>Pseudomonadota</taxon>
        <taxon>Alphaproteobacteria</taxon>
        <taxon>Hyphomicrobiales</taxon>
        <taxon>Xanthobacteraceae</taxon>
        <taxon>Xanthobacter</taxon>
    </lineage>
</organism>
<dbReference type="EMBL" id="CP063362">
    <property type="protein sequence ID" value="QRG09259.1"/>
    <property type="molecule type" value="Genomic_DNA"/>
</dbReference>
<dbReference type="KEGG" id="xdi:EZH22_13965"/>
<gene>
    <name evidence="1" type="ORF">EZH22_13965</name>
</gene>
<protein>
    <submittedName>
        <fullName evidence="1">Uncharacterized protein</fullName>
    </submittedName>
</protein>
<dbReference type="RefSeq" id="WP_203196179.1">
    <property type="nucleotide sequence ID" value="NZ_CP063362.1"/>
</dbReference>
<proteinExistence type="predicted"/>
<name>A0A974PTS6_9HYPH</name>
<evidence type="ECO:0000313" key="2">
    <source>
        <dbReference type="Proteomes" id="UP000596427"/>
    </source>
</evidence>
<dbReference type="AlphaFoldDB" id="A0A974PTS6"/>
<evidence type="ECO:0000313" key="1">
    <source>
        <dbReference type="EMBL" id="QRG09259.1"/>
    </source>
</evidence>
<sequence>MPNPTVPAVAPGLPAITESHDAILTMIDRMENGLLEVRDLAHAVFIIAGAMPWDEAQAAQRVAGLIMDRAEELKKQRTAVLKALHSLPADAGEASNG</sequence>